<proteinExistence type="predicted"/>
<accession>A0A6V7GRZ9</accession>
<protein>
    <submittedName>
        <fullName evidence="1">Uncharacterized protein</fullName>
    </submittedName>
</protein>
<comment type="caution">
    <text evidence="1">The sequence shown here is derived from an EMBL/GenBank/DDBJ whole genome shotgun (WGS) entry which is preliminary data.</text>
</comment>
<dbReference type="EMBL" id="CAJDYZ010000235">
    <property type="protein sequence ID" value="CAD1468190.1"/>
    <property type="molecule type" value="Genomic_DNA"/>
</dbReference>
<evidence type="ECO:0000313" key="2">
    <source>
        <dbReference type="Proteomes" id="UP000752696"/>
    </source>
</evidence>
<feature type="non-terminal residue" evidence="1">
    <location>
        <position position="1"/>
    </location>
</feature>
<dbReference type="Proteomes" id="UP000752696">
    <property type="component" value="Unassembled WGS sequence"/>
</dbReference>
<name>A0A6V7GRZ9_9HYME</name>
<reference evidence="1" key="1">
    <citation type="submission" date="2020-07" db="EMBL/GenBank/DDBJ databases">
        <authorList>
            <person name="Nazaruddin N."/>
        </authorList>
    </citation>
    <scope>NUCLEOTIDE SEQUENCE</scope>
</reference>
<organism evidence="1 2">
    <name type="scientific">Heterotrigona itama</name>
    <dbReference type="NCBI Taxonomy" id="395501"/>
    <lineage>
        <taxon>Eukaryota</taxon>
        <taxon>Metazoa</taxon>
        <taxon>Ecdysozoa</taxon>
        <taxon>Arthropoda</taxon>
        <taxon>Hexapoda</taxon>
        <taxon>Insecta</taxon>
        <taxon>Pterygota</taxon>
        <taxon>Neoptera</taxon>
        <taxon>Endopterygota</taxon>
        <taxon>Hymenoptera</taxon>
        <taxon>Apocrita</taxon>
        <taxon>Aculeata</taxon>
        <taxon>Apoidea</taxon>
        <taxon>Anthophila</taxon>
        <taxon>Apidae</taxon>
        <taxon>Heterotrigona</taxon>
    </lineage>
</organism>
<sequence>FSLSTGSFTFFKNGNFFFPNDTRGNVPRQTTSPYSTITHHPIPQGVLNYASLT</sequence>
<feature type="non-terminal residue" evidence="1">
    <location>
        <position position="53"/>
    </location>
</feature>
<dbReference type="AlphaFoldDB" id="A0A6V7GRZ9"/>
<keyword evidence="2" id="KW-1185">Reference proteome</keyword>
<gene>
    <name evidence="1" type="ORF">MHI_LOCUS26793</name>
</gene>
<evidence type="ECO:0000313" key="1">
    <source>
        <dbReference type="EMBL" id="CAD1468190.1"/>
    </source>
</evidence>